<evidence type="ECO:0000313" key="2">
    <source>
        <dbReference type="EMBL" id="CAB3404645.1"/>
    </source>
</evidence>
<feature type="region of interest" description="Disordered" evidence="1">
    <location>
        <begin position="211"/>
        <end position="233"/>
    </location>
</feature>
<gene>
    <name evidence="2" type="ORF">CBOVIS_LOCUS6946</name>
</gene>
<evidence type="ECO:0008006" key="4">
    <source>
        <dbReference type="Google" id="ProtNLM"/>
    </source>
</evidence>
<evidence type="ECO:0000313" key="3">
    <source>
        <dbReference type="Proteomes" id="UP000494206"/>
    </source>
</evidence>
<proteinExistence type="predicted"/>
<dbReference type="OrthoDB" id="5845898at2759"/>
<feature type="compositionally biased region" description="Polar residues" evidence="1">
    <location>
        <begin position="217"/>
        <end position="228"/>
    </location>
</feature>
<protein>
    <recommendedName>
        <fullName evidence="4">Tudor domain-containing protein</fullName>
    </recommendedName>
</protein>
<comment type="caution">
    <text evidence="2">The sequence shown here is derived from an EMBL/GenBank/DDBJ whole genome shotgun (WGS) entry which is preliminary data.</text>
</comment>
<name>A0A8S1ETI5_9PELO</name>
<feature type="region of interest" description="Disordered" evidence="1">
    <location>
        <begin position="21"/>
        <end position="66"/>
    </location>
</feature>
<accession>A0A8S1ETI5</accession>
<feature type="region of interest" description="Disordered" evidence="1">
    <location>
        <begin position="291"/>
        <end position="326"/>
    </location>
</feature>
<sequence length="394" mass="44128">MKPIELPIQSEKEEVIDAIEVGGEEEIPPRSSPEGVYPAPETNEGNLDNIPHSEEPPQNVDENEDGAPVLEPQEHIITDEQHIIADPNSILITQEDLYEAGFDVDSLEHLSDEQLRFLIAINGELVEQDGNQPEEEVVENEADMNNLQSDENLVAIIITEDGGLKITDQTQQEFYFSPDQLAQLNINVNNLSEDNVQQLVQIAMPSISLKDDKVEGSSHNPCPSTSYHQPEEKDARNSLIGQTVHVRMPNGELQEATVRYVRGNSDYKIQFLNGEFAYATMDQLIIPSNREHNSFPGHSRQHHVGPSSRAVKRTAPSSLHDGDETCPPVLKRSYNIPQVMHVGNHGVHPEPNFCCPICDKRVYQKEPSYIVIRLPACDSCTREKIIVLDEQQNT</sequence>
<organism evidence="2 3">
    <name type="scientific">Caenorhabditis bovis</name>
    <dbReference type="NCBI Taxonomy" id="2654633"/>
    <lineage>
        <taxon>Eukaryota</taxon>
        <taxon>Metazoa</taxon>
        <taxon>Ecdysozoa</taxon>
        <taxon>Nematoda</taxon>
        <taxon>Chromadorea</taxon>
        <taxon>Rhabditida</taxon>
        <taxon>Rhabditina</taxon>
        <taxon>Rhabditomorpha</taxon>
        <taxon>Rhabditoidea</taxon>
        <taxon>Rhabditidae</taxon>
        <taxon>Peloderinae</taxon>
        <taxon>Caenorhabditis</taxon>
    </lineage>
</organism>
<keyword evidence="3" id="KW-1185">Reference proteome</keyword>
<reference evidence="2 3" key="1">
    <citation type="submission" date="2020-04" db="EMBL/GenBank/DDBJ databases">
        <authorList>
            <person name="Laetsch R D."/>
            <person name="Stevens L."/>
            <person name="Kumar S."/>
            <person name="Blaxter L. M."/>
        </authorList>
    </citation>
    <scope>NUCLEOTIDE SEQUENCE [LARGE SCALE GENOMIC DNA]</scope>
</reference>
<dbReference type="EMBL" id="CADEPM010000004">
    <property type="protein sequence ID" value="CAB3404645.1"/>
    <property type="molecule type" value="Genomic_DNA"/>
</dbReference>
<dbReference type="AlphaFoldDB" id="A0A8S1ETI5"/>
<dbReference type="Proteomes" id="UP000494206">
    <property type="component" value="Unassembled WGS sequence"/>
</dbReference>
<evidence type="ECO:0000256" key="1">
    <source>
        <dbReference type="SAM" id="MobiDB-lite"/>
    </source>
</evidence>